<feature type="domain" description="Mechanosensitive ion channel transmembrane helices 2/3" evidence="10">
    <location>
        <begin position="131"/>
        <end position="170"/>
    </location>
</feature>
<dbReference type="PANTHER" id="PTHR30221:SF1">
    <property type="entry name" value="SMALL-CONDUCTANCE MECHANOSENSITIVE CHANNEL"/>
    <property type="match status" value="1"/>
</dbReference>
<dbReference type="Gene3D" id="3.30.70.100">
    <property type="match status" value="1"/>
</dbReference>
<dbReference type="eggNOG" id="arCOG01568">
    <property type="taxonomic scope" value="Archaea"/>
</dbReference>
<dbReference type="SUPFAM" id="SSF82861">
    <property type="entry name" value="Mechanosensitive channel protein MscS (YggB), transmembrane region"/>
    <property type="match status" value="1"/>
</dbReference>
<dbReference type="PANTHER" id="PTHR30221">
    <property type="entry name" value="SMALL-CONDUCTANCE MECHANOSENSITIVE CHANNEL"/>
    <property type="match status" value="1"/>
</dbReference>
<dbReference type="STRING" id="456442.Mboo_1300"/>
<keyword evidence="6 7" id="KW-0472">Membrane</keyword>
<dbReference type="InterPro" id="IPR011066">
    <property type="entry name" value="MscS_channel_C_sf"/>
</dbReference>
<keyword evidence="4 7" id="KW-0812">Transmembrane</keyword>
<evidence type="ECO:0000256" key="1">
    <source>
        <dbReference type="ARBA" id="ARBA00004651"/>
    </source>
</evidence>
<dbReference type="HOGENOM" id="CLU_037945_0_1_2"/>
<dbReference type="EMBL" id="CP000780">
    <property type="protein sequence ID" value="ABS55818.1"/>
    <property type="molecule type" value="Genomic_DNA"/>
</dbReference>
<dbReference type="GO" id="GO:0008381">
    <property type="term" value="F:mechanosensitive monoatomic ion channel activity"/>
    <property type="evidence" value="ECO:0007669"/>
    <property type="project" value="InterPro"/>
</dbReference>
<protein>
    <submittedName>
        <fullName evidence="11">MscS Mechanosensitive ion channel</fullName>
    </submittedName>
</protein>
<keyword evidence="12" id="KW-1185">Reference proteome</keyword>
<dbReference type="SUPFAM" id="SSF50182">
    <property type="entry name" value="Sm-like ribonucleoproteins"/>
    <property type="match status" value="1"/>
</dbReference>
<accession>A7I7V7</accession>
<comment type="subcellular location">
    <subcellularLocation>
        <location evidence="1">Cell membrane</location>
        <topology evidence="1">Multi-pass membrane protein</topology>
    </subcellularLocation>
</comment>
<dbReference type="AlphaFoldDB" id="A7I7V7"/>
<organism evidence="11 12">
    <name type="scientific">Methanoregula boonei (strain DSM 21154 / JCM 14090 / 6A8)</name>
    <dbReference type="NCBI Taxonomy" id="456442"/>
    <lineage>
        <taxon>Archaea</taxon>
        <taxon>Methanobacteriati</taxon>
        <taxon>Methanobacteriota</taxon>
        <taxon>Stenosarchaea group</taxon>
        <taxon>Methanomicrobia</taxon>
        <taxon>Methanomicrobiales</taxon>
        <taxon>Methanoregulaceae</taxon>
        <taxon>Methanoregula</taxon>
    </lineage>
</organism>
<dbReference type="Proteomes" id="UP000002408">
    <property type="component" value="Chromosome"/>
</dbReference>
<feature type="transmembrane region" description="Helical" evidence="7">
    <location>
        <begin position="6"/>
        <end position="26"/>
    </location>
</feature>
<dbReference type="Pfam" id="PF21088">
    <property type="entry name" value="MS_channel_1st"/>
    <property type="match status" value="1"/>
</dbReference>
<dbReference type="InterPro" id="IPR049278">
    <property type="entry name" value="MS_channel_C"/>
</dbReference>
<reference evidence="12" key="1">
    <citation type="journal article" date="2015" name="Microbiology">
        <title>Genome of Methanoregula boonei 6A8 reveals adaptations to oligotrophic peatland environments.</title>
        <authorList>
            <person name="Braeuer S."/>
            <person name="Cadillo-Quiroz H."/>
            <person name="Kyrpides N."/>
            <person name="Woyke T."/>
            <person name="Goodwin L."/>
            <person name="Detter C."/>
            <person name="Podell S."/>
            <person name="Yavitt J.B."/>
            <person name="Zinder S.H."/>
        </authorList>
    </citation>
    <scope>NUCLEOTIDE SEQUENCE [LARGE SCALE GENOMIC DNA]</scope>
    <source>
        <strain evidence="12">DSM 21154 / JCM 14090 / 6A8</strain>
    </source>
</reference>
<dbReference type="InterPro" id="IPR006685">
    <property type="entry name" value="MscS_channel_2nd"/>
</dbReference>
<dbReference type="InterPro" id="IPR011014">
    <property type="entry name" value="MscS_channel_TM-2"/>
</dbReference>
<dbReference type="GeneID" id="5412058"/>
<sequence length="343" mass="38128" precursor="true">MNDNLLFAIATIIAGVVVAIIARIIVRWLEKFAETTETKWDDIIVAAIGTPVQIGIIAFSLYIALKYYDIVPAQYAWILSGKVLDSIYILLGTWIAASLLHDIVRIYGRQIAESTEGDMDDRIVDLLELAVRYVVWFAGIMLVMVNLEINITPFLAGAGIAGIALALAAQDLISNFFGGAIITVDKPFKVSDRIEVDTYYGDVLVIGTRSTRLRTLDGKIVTLPNNKITTNSVVNFSEPDPRIRYTIPITVAYGSDISRVKQVLLEVANDAIKNTDFFDKDQVPKVFFQEFGDSALNFIIYVWAKAYNVSDEAKDEINTRIAARFAAEGIEIPFPQIDVHVRK</sequence>
<dbReference type="KEGG" id="mbn:Mboo_1300"/>
<dbReference type="Pfam" id="PF00924">
    <property type="entry name" value="MS_channel_2nd"/>
    <property type="match status" value="1"/>
</dbReference>
<feature type="transmembrane region" description="Helical" evidence="7">
    <location>
        <begin position="129"/>
        <end position="145"/>
    </location>
</feature>
<evidence type="ECO:0000256" key="4">
    <source>
        <dbReference type="ARBA" id="ARBA00022692"/>
    </source>
</evidence>
<gene>
    <name evidence="11" type="ordered locus">Mboo_1300</name>
</gene>
<evidence type="ECO:0000259" key="9">
    <source>
        <dbReference type="Pfam" id="PF21082"/>
    </source>
</evidence>
<dbReference type="InterPro" id="IPR049142">
    <property type="entry name" value="MS_channel_1st"/>
</dbReference>
<feature type="transmembrane region" description="Helical" evidence="7">
    <location>
        <begin position="87"/>
        <end position="108"/>
    </location>
</feature>
<dbReference type="Gene3D" id="2.30.30.60">
    <property type="match status" value="1"/>
</dbReference>
<comment type="similarity">
    <text evidence="2">Belongs to the MscS (TC 1.A.23) family.</text>
</comment>
<feature type="domain" description="Mechanosensitive ion channel MscS" evidence="8">
    <location>
        <begin position="171"/>
        <end position="237"/>
    </location>
</feature>
<name>A7I7V7_METB6</name>
<evidence type="ECO:0000313" key="11">
    <source>
        <dbReference type="EMBL" id="ABS55818.1"/>
    </source>
</evidence>
<proteinExistence type="inferred from homology"/>
<keyword evidence="3" id="KW-1003">Cell membrane</keyword>
<evidence type="ECO:0000259" key="10">
    <source>
        <dbReference type="Pfam" id="PF21088"/>
    </source>
</evidence>
<feature type="transmembrane region" description="Helical" evidence="7">
    <location>
        <begin position="46"/>
        <end position="67"/>
    </location>
</feature>
<feature type="domain" description="Mechanosensitive ion channel MscS C-terminal" evidence="9">
    <location>
        <begin position="246"/>
        <end position="332"/>
    </location>
</feature>
<evidence type="ECO:0000256" key="7">
    <source>
        <dbReference type="SAM" id="Phobius"/>
    </source>
</evidence>
<dbReference type="InterPro" id="IPR045275">
    <property type="entry name" value="MscS_archaea/bacteria_type"/>
</dbReference>
<dbReference type="RefSeq" id="WP_012106850.1">
    <property type="nucleotide sequence ID" value="NC_009712.1"/>
</dbReference>
<evidence type="ECO:0000259" key="8">
    <source>
        <dbReference type="Pfam" id="PF00924"/>
    </source>
</evidence>
<evidence type="ECO:0000313" key="12">
    <source>
        <dbReference type="Proteomes" id="UP000002408"/>
    </source>
</evidence>
<dbReference type="OrthoDB" id="31543at2157"/>
<keyword evidence="5 7" id="KW-1133">Transmembrane helix</keyword>
<evidence type="ECO:0000256" key="3">
    <source>
        <dbReference type="ARBA" id="ARBA00022475"/>
    </source>
</evidence>
<dbReference type="Gene3D" id="1.10.287.1260">
    <property type="match status" value="1"/>
</dbReference>
<dbReference type="SUPFAM" id="SSF82689">
    <property type="entry name" value="Mechanosensitive channel protein MscS (YggB), C-terminal domain"/>
    <property type="match status" value="1"/>
</dbReference>
<dbReference type="GO" id="GO:0005886">
    <property type="term" value="C:plasma membrane"/>
    <property type="evidence" value="ECO:0007669"/>
    <property type="project" value="UniProtKB-SubCell"/>
</dbReference>
<evidence type="ECO:0000256" key="2">
    <source>
        <dbReference type="ARBA" id="ARBA00008017"/>
    </source>
</evidence>
<dbReference type="Pfam" id="PF21082">
    <property type="entry name" value="MS_channel_3rd"/>
    <property type="match status" value="1"/>
</dbReference>
<feature type="transmembrane region" description="Helical" evidence="7">
    <location>
        <begin position="151"/>
        <end position="169"/>
    </location>
</feature>
<dbReference type="InterPro" id="IPR023408">
    <property type="entry name" value="MscS_beta-dom_sf"/>
</dbReference>
<dbReference type="InterPro" id="IPR010920">
    <property type="entry name" value="LSM_dom_sf"/>
</dbReference>
<evidence type="ECO:0000256" key="5">
    <source>
        <dbReference type="ARBA" id="ARBA00022989"/>
    </source>
</evidence>
<evidence type="ECO:0000256" key="6">
    <source>
        <dbReference type="ARBA" id="ARBA00023136"/>
    </source>
</evidence>